<protein>
    <submittedName>
        <fullName evidence="1">DUF2971 domain-containing protein</fullName>
    </submittedName>
</protein>
<keyword evidence="2" id="KW-1185">Reference proteome</keyword>
<proteinExistence type="predicted"/>
<gene>
    <name evidence="1" type="ORF">KEC56_13610</name>
</gene>
<organism evidence="1 2">
    <name type="scientific">Microbacterium tenebrionis</name>
    <dbReference type="NCBI Taxonomy" id="2830665"/>
    <lineage>
        <taxon>Bacteria</taxon>
        <taxon>Bacillati</taxon>
        <taxon>Actinomycetota</taxon>
        <taxon>Actinomycetes</taxon>
        <taxon>Micrococcales</taxon>
        <taxon>Microbacteriaceae</taxon>
        <taxon>Microbacterium</taxon>
    </lineage>
</organism>
<reference evidence="1" key="1">
    <citation type="submission" date="2021-04" db="EMBL/GenBank/DDBJ databases">
        <title>Microbacterium tenobrionis sp. nov. and Microbacterium allomyrinae sp. nov., isolated from larvae of Tenobrio molitor and Allomyrina dichotoma, respectively.</title>
        <authorList>
            <person name="Lee S.D."/>
        </authorList>
    </citation>
    <scope>NUCLEOTIDE SEQUENCE</scope>
    <source>
        <strain evidence="1">YMB-B2</strain>
    </source>
</reference>
<name>A0A9X1LRQ4_9MICO</name>
<evidence type="ECO:0000313" key="1">
    <source>
        <dbReference type="EMBL" id="MCC2030531.1"/>
    </source>
</evidence>
<accession>A0A9X1LRQ4</accession>
<dbReference type="EMBL" id="JAGTTM010000009">
    <property type="protein sequence ID" value="MCC2030531.1"/>
    <property type="molecule type" value="Genomic_DNA"/>
</dbReference>
<dbReference type="Proteomes" id="UP001139289">
    <property type="component" value="Unassembled WGS sequence"/>
</dbReference>
<evidence type="ECO:0000313" key="2">
    <source>
        <dbReference type="Proteomes" id="UP001139289"/>
    </source>
</evidence>
<sequence length="319" mass="35469">MTQGPASDPPEAIEHLGAYAPLPFSEHYHGSIWHFTDSRALISMVEKRQLWATAATMLNDPEELAYGARRIIDWFNNQPNESSLHAALRTQMQYVLDDDFIEWVLENPAYVVCASTHYRVLNQWRNYGSTKGVAVKLDAHAEYIPSNPPRMTGFLLVPQWVTVEYDPDRQDKRIERVLSKIAEGNLKPLLESSQPGAASTLVRGVLASLAASMKDSAYAEEQEVRLISYLPVGYRPKHRGSDRGVIPYIEITHHENYGWALAGLDALANSLAPLPIEEVRVGPPDGDSEAQRIVGVTSLLRANGSKARVLGSTIRYLPA</sequence>
<dbReference type="RefSeq" id="WP_227531377.1">
    <property type="nucleotide sequence ID" value="NZ_JAGTTM010000009.1"/>
</dbReference>
<dbReference type="Pfam" id="PF11185">
    <property type="entry name" value="DUF2971"/>
    <property type="match status" value="1"/>
</dbReference>
<dbReference type="AlphaFoldDB" id="A0A9X1LRQ4"/>
<comment type="caution">
    <text evidence="1">The sequence shown here is derived from an EMBL/GenBank/DDBJ whole genome shotgun (WGS) entry which is preliminary data.</text>
</comment>
<dbReference type="InterPro" id="IPR021352">
    <property type="entry name" value="DUF2971"/>
</dbReference>